<keyword evidence="2" id="KW-1185">Reference proteome</keyword>
<name>A0A9C6XDQ0_FRAOC</name>
<dbReference type="Gene3D" id="3.80.10.10">
    <property type="entry name" value="Ribonuclease Inhibitor"/>
    <property type="match status" value="1"/>
</dbReference>
<protein>
    <submittedName>
        <fullName evidence="3">Uncharacterized protein LOC113215554 isoform X1</fullName>
    </submittedName>
</protein>
<evidence type="ECO:0000259" key="1">
    <source>
        <dbReference type="PROSITE" id="PS50181"/>
    </source>
</evidence>
<proteinExistence type="predicted"/>
<dbReference type="OrthoDB" id="10257471at2759"/>
<dbReference type="SMART" id="SM00256">
    <property type="entry name" value="FBOX"/>
    <property type="match status" value="1"/>
</dbReference>
<dbReference type="InterPro" id="IPR036047">
    <property type="entry name" value="F-box-like_dom_sf"/>
</dbReference>
<dbReference type="Gene3D" id="1.20.1280.50">
    <property type="match status" value="1"/>
</dbReference>
<dbReference type="PROSITE" id="PS50181">
    <property type="entry name" value="FBOX"/>
    <property type="match status" value="1"/>
</dbReference>
<reference evidence="3" key="1">
    <citation type="submission" date="2025-08" db="UniProtKB">
        <authorList>
            <consortium name="RefSeq"/>
        </authorList>
    </citation>
    <scope>IDENTIFICATION</scope>
    <source>
        <tissue evidence="3">Whole organism</tissue>
    </source>
</reference>
<evidence type="ECO:0000313" key="2">
    <source>
        <dbReference type="Proteomes" id="UP000504606"/>
    </source>
</evidence>
<dbReference type="Pfam" id="PF12937">
    <property type="entry name" value="F-box-like"/>
    <property type="match status" value="1"/>
</dbReference>
<accession>A0A9C6XDQ0</accession>
<dbReference type="Proteomes" id="UP000504606">
    <property type="component" value="Unplaced"/>
</dbReference>
<dbReference type="SUPFAM" id="SSF81383">
    <property type="entry name" value="F-box domain"/>
    <property type="match status" value="1"/>
</dbReference>
<dbReference type="GeneID" id="113215554"/>
<dbReference type="InterPro" id="IPR032675">
    <property type="entry name" value="LRR_dom_sf"/>
</dbReference>
<evidence type="ECO:0000313" key="3">
    <source>
        <dbReference type="RefSeq" id="XP_052133609.1"/>
    </source>
</evidence>
<sequence>MLFVVSSAMDLLPDDVLAQVMSLLSLPDLFQLRLACKRFASLAFHPDVWRHRHLKATTADAEALLYRALRLAPRLGSMQVRLPSSSASCRLLFTAPCAARTLWVNIYRGEGAKDAALLIRHQRGLGRLRNVDVLFEKDHRILSAERKPSKAHATLLFRTLASTSGLDSIAVGGLTENYVLSVSTPTPYRLRSTVPASLTRLFFYVNEALEDVFNFLLAAHAATLKEVDFRANSFLFWVPSPSAGQLLATMPNLTSLACPALHWMDALTVCKSLRRIHFFFGNDCWLNFSAARDSAAAAFFRDAHQLQAVHLAHIEGDIAVTLVAALAASGRSCVEWLCIDNGEERLSPQLMQDLLGALPSLPALRRLRVDLTRDPDNARTLLSANPTLHVETGSECLSKFKPV</sequence>
<gene>
    <name evidence="3" type="primary">LOC113215554</name>
</gene>
<dbReference type="RefSeq" id="XP_052133609.1">
    <property type="nucleotide sequence ID" value="XM_052277649.1"/>
</dbReference>
<feature type="domain" description="F-box" evidence="1">
    <location>
        <begin position="6"/>
        <end position="52"/>
    </location>
</feature>
<dbReference type="AlphaFoldDB" id="A0A9C6XDQ0"/>
<organism evidence="2 3">
    <name type="scientific">Frankliniella occidentalis</name>
    <name type="common">Western flower thrips</name>
    <name type="synonym">Euthrips occidentalis</name>
    <dbReference type="NCBI Taxonomy" id="133901"/>
    <lineage>
        <taxon>Eukaryota</taxon>
        <taxon>Metazoa</taxon>
        <taxon>Ecdysozoa</taxon>
        <taxon>Arthropoda</taxon>
        <taxon>Hexapoda</taxon>
        <taxon>Insecta</taxon>
        <taxon>Pterygota</taxon>
        <taxon>Neoptera</taxon>
        <taxon>Paraneoptera</taxon>
        <taxon>Thysanoptera</taxon>
        <taxon>Terebrantia</taxon>
        <taxon>Thripoidea</taxon>
        <taxon>Thripidae</taxon>
        <taxon>Frankliniella</taxon>
    </lineage>
</organism>
<dbReference type="InterPro" id="IPR001810">
    <property type="entry name" value="F-box_dom"/>
</dbReference>
<dbReference type="KEGG" id="foc:113215554"/>